<dbReference type="InterPro" id="IPR013126">
    <property type="entry name" value="Hsp_70_fam"/>
</dbReference>
<dbReference type="InterPro" id="IPR043129">
    <property type="entry name" value="ATPase_NBD"/>
</dbReference>
<evidence type="ECO:0000313" key="6">
    <source>
        <dbReference type="Proteomes" id="UP000316621"/>
    </source>
</evidence>
<dbReference type="SUPFAM" id="SSF53067">
    <property type="entry name" value="Actin-like ATPase domain"/>
    <property type="match status" value="1"/>
</dbReference>
<protein>
    <submittedName>
        <fullName evidence="5">Uncharacterized protein</fullName>
    </submittedName>
</protein>
<accession>A0A4Y7JKT4</accession>
<evidence type="ECO:0000256" key="2">
    <source>
        <dbReference type="ARBA" id="ARBA00007381"/>
    </source>
</evidence>
<dbReference type="Proteomes" id="UP000316621">
    <property type="component" value="Chromosome 5"/>
</dbReference>
<dbReference type="FunFam" id="3.30.30.30:FF:000005">
    <property type="entry name" value="Heat shock protein ssb1"/>
    <property type="match status" value="1"/>
</dbReference>
<dbReference type="FunFam" id="3.30.420.40:FF:000028">
    <property type="entry name" value="heat shock 70 kDa protein-like"/>
    <property type="match status" value="1"/>
</dbReference>
<gene>
    <name evidence="5" type="ORF">C5167_022049</name>
</gene>
<dbReference type="GO" id="GO:0005524">
    <property type="term" value="F:ATP binding"/>
    <property type="evidence" value="ECO:0007669"/>
    <property type="project" value="UniProtKB-KW"/>
</dbReference>
<proteinExistence type="inferred from homology"/>
<dbReference type="AlphaFoldDB" id="A0A4Y7JKT4"/>
<dbReference type="EMBL" id="CM010719">
    <property type="protein sequence ID" value="RZC60285.1"/>
    <property type="molecule type" value="Genomic_DNA"/>
</dbReference>
<keyword evidence="4" id="KW-0067">ATP-binding</keyword>
<evidence type="ECO:0000256" key="3">
    <source>
        <dbReference type="ARBA" id="ARBA00022741"/>
    </source>
</evidence>
<dbReference type="Gramene" id="RZC60285">
    <property type="protein sequence ID" value="RZC60285"/>
    <property type="gene ID" value="C5167_022049"/>
</dbReference>
<dbReference type="Gene3D" id="3.30.420.40">
    <property type="match status" value="1"/>
</dbReference>
<evidence type="ECO:0000256" key="4">
    <source>
        <dbReference type="ARBA" id="ARBA00022840"/>
    </source>
</evidence>
<evidence type="ECO:0000313" key="5">
    <source>
        <dbReference type="EMBL" id="RZC60285.1"/>
    </source>
</evidence>
<dbReference type="GO" id="GO:0005788">
    <property type="term" value="C:endoplasmic reticulum lumen"/>
    <property type="evidence" value="ECO:0007669"/>
    <property type="project" value="UniProtKB-SubCell"/>
</dbReference>
<dbReference type="PRINTS" id="PR00301">
    <property type="entry name" value="HEATSHOCK70"/>
</dbReference>
<comment type="subcellular location">
    <subcellularLocation>
        <location evidence="1">Endoplasmic reticulum lumen</location>
    </subcellularLocation>
</comment>
<keyword evidence="3" id="KW-0547">Nucleotide-binding</keyword>
<dbReference type="PANTHER" id="PTHR19375">
    <property type="entry name" value="HEAT SHOCK PROTEIN 70KDA"/>
    <property type="match status" value="1"/>
</dbReference>
<evidence type="ECO:0000256" key="1">
    <source>
        <dbReference type="ARBA" id="ARBA00004319"/>
    </source>
</evidence>
<organism evidence="5 6">
    <name type="scientific">Papaver somniferum</name>
    <name type="common">Opium poppy</name>
    <dbReference type="NCBI Taxonomy" id="3469"/>
    <lineage>
        <taxon>Eukaryota</taxon>
        <taxon>Viridiplantae</taxon>
        <taxon>Streptophyta</taxon>
        <taxon>Embryophyta</taxon>
        <taxon>Tracheophyta</taxon>
        <taxon>Spermatophyta</taxon>
        <taxon>Magnoliopsida</taxon>
        <taxon>Ranunculales</taxon>
        <taxon>Papaveraceae</taxon>
        <taxon>Papaveroideae</taxon>
        <taxon>Papaver</taxon>
    </lineage>
</organism>
<dbReference type="GO" id="GO:0140662">
    <property type="term" value="F:ATP-dependent protein folding chaperone"/>
    <property type="evidence" value="ECO:0007669"/>
    <property type="project" value="InterPro"/>
</dbReference>
<dbReference type="Pfam" id="PF00012">
    <property type="entry name" value="HSP70"/>
    <property type="match status" value="1"/>
</dbReference>
<name>A0A4Y7JKT4_PAPSO</name>
<keyword evidence="6" id="KW-1185">Reference proteome</keyword>
<comment type="similarity">
    <text evidence="2">Belongs to the heat shock protein 70 family.</text>
</comment>
<dbReference type="STRING" id="3469.A0A4Y7JKT4"/>
<reference evidence="5 6" key="1">
    <citation type="journal article" date="2018" name="Science">
        <title>The opium poppy genome and morphinan production.</title>
        <authorList>
            <person name="Guo L."/>
            <person name="Winzer T."/>
            <person name="Yang X."/>
            <person name="Li Y."/>
            <person name="Ning Z."/>
            <person name="He Z."/>
            <person name="Teodor R."/>
            <person name="Lu Y."/>
            <person name="Bowser T.A."/>
            <person name="Graham I.A."/>
            <person name="Ye K."/>
        </authorList>
    </citation>
    <scope>NUCLEOTIDE SEQUENCE [LARGE SCALE GENOMIC DNA]</scope>
    <source>
        <strain evidence="6">cv. HN1</strain>
        <tissue evidence="5">Leaves</tissue>
    </source>
</reference>
<sequence>MATSILLRSARSALKSTDLASRCLPTTGAAAWTARPLSQRLGSVARLFSSKPPGNDVIGIYLGTTNSCVAVMEGKTAKVIENSEGARTTPSVVAFTPKGEFLVGVPAKRQAVTNPTNTISATKRLISSHFDDPQTQKDMKMVPYKIVEGSKW</sequence>